<reference evidence="1" key="1">
    <citation type="submission" date="2014-05" db="EMBL/GenBank/DDBJ databases">
        <title>Key roles for freshwater Actinobacteria revealed by deep metagenomic sequencing.</title>
        <authorList>
            <person name="Ghai R."/>
            <person name="Mizuno C.M."/>
            <person name="Picazo A."/>
            <person name="Camacho A."/>
            <person name="Rodriguez-Valera F."/>
        </authorList>
    </citation>
    <scope>NUCLEOTIDE SEQUENCE</scope>
</reference>
<sequence>MSVPISIVNLMIIDCDTCVKKNIDCSECVVSFFIGAPEKAEISPRVHSAIALLASREMSKELKFEPEQRGLQTGS</sequence>
<proteinExistence type="predicted"/>
<organism evidence="1">
    <name type="scientific">freshwater metagenome</name>
    <dbReference type="NCBI Taxonomy" id="449393"/>
    <lineage>
        <taxon>unclassified sequences</taxon>
        <taxon>metagenomes</taxon>
        <taxon>ecological metagenomes</taxon>
    </lineage>
</organism>
<evidence type="ECO:0000313" key="1">
    <source>
        <dbReference type="EMBL" id="KGA18061.1"/>
    </source>
</evidence>
<protein>
    <submittedName>
        <fullName evidence="1">Uncharacterized protein</fullName>
    </submittedName>
</protein>
<gene>
    <name evidence="1" type="ORF">GM50_9925</name>
</gene>
<comment type="caution">
    <text evidence="1">The sequence shown here is derived from an EMBL/GenBank/DDBJ whole genome shotgun (WGS) entry which is preliminary data.</text>
</comment>
<accession>A0A094QUT7</accession>
<dbReference type="AlphaFoldDB" id="A0A094QUT7"/>
<dbReference type="EMBL" id="JNSK01000031">
    <property type="protein sequence ID" value="KGA18061.1"/>
    <property type="molecule type" value="Genomic_DNA"/>
</dbReference>
<name>A0A094QUT7_9ZZZZ</name>